<comment type="caution">
    <text evidence="2">The sequence shown here is derived from an EMBL/GenBank/DDBJ whole genome shotgun (WGS) entry which is preliminary data.</text>
</comment>
<evidence type="ECO:0000256" key="1">
    <source>
        <dbReference type="SAM" id="MobiDB-lite"/>
    </source>
</evidence>
<reference evidence="2 3" key="1">
    <citation type="submission" date="2023-07" db="EMBL/GenBank/DDBJ databases">
        <title>Sequencing the genomes of 1000 actinobacteria strains.</title>
        <authorList>
            <person name="Klenk H.-P."/>
        </authorList>
    </citation>
    <scope>NUCLEOTIDE SEQUENCE [LARGE SCALE GENOMIC DNA]</scope>
    <source>
        <strain evidence="2 3">DSM 44109</strain>
    </source>
</reference>
<keyword evidence="3" id="KW-1185">Reference proteome</keyword>
<dbReference type="RefSeq" id="WP_306872829.1">
    <property type="nucleotide sequence ID" value="NZ_JAUSRB010000002.1"/>
</dbReference>
<accession>A0ABT9RIS6</accession>
<sequence>MVWSVSASFLVDAYGFLAARAMGVGNGLDLTPTAGGNAVAVAVLGRSATDTTTRGTTRAGDVPAAATGPMR</sequence>
<feature type="region of interest" description="Disordered" evidence="1">
    <location>
        <begin position="50"/>
        <end position="71"/>
    </location>
</feature>
<proteinExistence type="predicted"/>
<gene>
    <name evidence="2" type="ORF">J2S55_008467</name>
</gene>
<dbReference type="EMBL" id="JAUSRB010000002">
    <property type="protein sequence ID" value="MDP9869201.1"/>
    <property type="molecule type" value="Genomic_DNA"/>
</dbReference>
<organism evidence="2 3">
    <name type="scientific">Streptosporangium brasiliense</name>
    <dbReference type="NCBI Taxonomy" id="47480"/>
    <lineage>
        <taxon>Bacteria</taxon>
        <taxon>Bacillati</taxon>
        <taxon>Actinomycetota</taxon>
        <taxon>Actinomycetes</taxon>
        <taxon>Streptosporangiales</taxon>
        <taxon>Streptosporangiaceae</taxon>
        <taxon>Streptosporangium</taxon>
    </lineage>
</organism>
<evidence type="ECO:0000313" key="2">
    <source>
        <dbReference type="EMBL" id="MDP9869201.1"/>
    </source>
</evidence>
<feature type="compositionally biased region" description="Low complexity" evidence="1">
    <location>
        <begin position="50"/>
        <end position="61"/>
    </location>
</feature>
<name>A0ABT9RIS6_9ACTN</name>
<dbReference type="Proteomes" id="UP001230426">
    <property type="component" value="Unassembled WGS sequence"/>
</dbReference>
<evidence type="ECO:0000313" key="3">
    <source>
        <dbReference type="Proteomes" id="UP001230426"/>
    </source>
</evidence>
<protein>
    <submittedName>
        <fullName evidence="2">Uncharacterized protein</fullName>
    </submittedName>
</protein>